<dbReference type="EMBL" id="KQ434960">
    <property type="protein sequence ID" value="KZC12669.1"/>
    <property type="molecule type" value="Genomic_DNA"/>
</dbReference>
<dbReference type="PROSITE" id="PS50181">
    <property type="entry name" value="FBOX"/>
    <property type="match status" value="1"/>
</dbReference>
<evidence type="ECO:0000313" key="4">
    <source>
        <dbReference type="Proteomes" id="UP000076502"/>
    </source>
</evidence>
<accession>A0A154PLC5</accession>
<gene>
    <name evidence="3" type="ORF">WN55_04135</name>
</gene>
<evidence type="ECO:0000259" key="2">
    <source>
        <dbReference type="PROSITE" id="PS50181"/>
    </source>
</evidence>
<dbReference type="InterPro" id="IPR036047">
    <property type="entry name" value="F-box-like_dom_sf"/>
</dbReference>
<evidence type="ECO:0000256" key="1">
    <source>
        <dbReference type="SAM" id="MobiDB-lite"/>
    </source>
</evidence>
<keyword evidence="4" id="KW-1185">Reference proteome</keyword>
<evidence type="ECO:0000313" key="3">
    <source>
        <dbReference type="EMBL" id="KZC12669.1"/>
    </source>
</evidence>
<dbReference type="Pfam" id="PF00646">
    <property type="entry name" value="F-box"/>
    <property type="match status" value="1"/>
</dbReference>
<protein>
    <recommendedName>
        <fullName evidence="2">F-box domain-containing protein</fullName>
    </recommendedName>
</protein>
<organism evidence="3 4">
    <name type="scientific">Dufourea novaeangliae</name>
    <name type="common">Sweat bee</name>
    <dbReference type="NCBI Taxonomy" id="178035"/>
    <lineage>
        <taxon>Eukaryota</taxon>
        <taxon>Metazoa</taxon>
        <taxon>Ecdysozoa</taxon>
        <taxon>Arthropoda</taxon>
        <taxon>Hexapoda</taxon>
        <taxon>Insecta</taxon>
        <taxon>Pterygota</taxon>
        <taxon>Neoptera</taxon>
        <taxon>Endopterygota</taxon>
        <taxon>Hymenoptera</taxon>
        <taxon>Apocrita</taxon>
        <taxon>Aculeata</taxon>
        <taxon>Apoidea</taxon>
        <taxon>Anthophila</taxon>
        <taxon>Halictidae</taxon>
        <taxon>Rophitinae</taxon>
        <taxon>Dufourea</taxon>
    </lineage>
</organism>
<sequence>MNLIKRQKIPTARCEEPVEFQEDPENASIQEQGPRGYALDTLPPEVLEMILQLLPLQDVATSVRLVSRHCSMVAGAVLNGAFLAAGARLEGLTSCVDKTLKETRTDAELLGCSKALNALQLIKSQYKMLRAVTWRYTHPPTRHQRAPRICFYAGSLLDDLNDLLDRLVKYHASVVDSRDVYSCVACFVATCKRFMNFFEKISERRVNRSALISGCKIVDVLDCLVEGRQVVSFKATSGKRRSSNGTVNIKLRYVMRRAWFTHLDVTKNSKENSWRDEQRFMYLRLRRLVGSVNEHLFENLHYEHELLLQIPLSFPLRPPPASTYSGYGEYDGQFFYYGNMNKYAYESKFLHTVNPLDVTLNTEQPVQRQPSFDLMIEIELKCTSELAPLAIRTVLRSADEFEAYEARTTDKHQQLFLRMTVMCPASIANRLPGNFVWELRTPRRLRKNS</sequence>
<dbReference type="OrthoDB" id="6077919at2759"/>
<feature type="domain" description="F-box" evidence="2">
    <location>
        <begin position="36"/>
        <end position="68"/>
    </location>
</feature>
<reference evidence="3 4" key="1">
    <citation type="submission" date="2015-07" db="EMBL/GenBank/DDBJ databases">
        <title>The genome of Dufourea novaeangliae.</title>
        <authorList>
            <person name="Pan H."/>
            <person name="Kapheim K."/>
        </authorList>
    </citation>
    <scope>NUCLEOTIDE SEQUENCE [LARGE SCALE GENOMIC DNA]</scope>
    <source>
        <strain evidence="3">0120121106</strain>
        <tissue evidence="3">Whole body</tissue>
    </source>
</reference>
<name>A0A154PLC5_DUFNO</name>
<dbReference type="AlphaFoldDB" id="A0A154PLC5"/>
<proteinExistence type="predicted"/>
<dbReference type="SUPFAM" id="SSF81383">
    <property type="entry name" value="F-box domain"/>
    <property type="match status" value="1"/>
</dbReference>
<dbReference type="InterPro" id="IPR001810">
    <property type="entry name" value="F-box_dom"/>
</dbReference>
<feature type="region of interest" description="Disordered" evidence="1">
    <location>
        <begin position="14"/>
        <end position="35"/>
    </location>
</feature>
<dbReference type="Proteomes" id="UP000076502">
    <property type="component" value="Unassembled WGS sequence"/>
</dbReference>